<dbReference type="EMBL" id="MCFG01000119">
    <property type="protein sequence ID" value="ORX81419.1"/>
    <property type="molecule type" value="Genomic_DNA"/>
</dbReference>
<evidence type="ECO:0000313" key="2">
    <source>
        <dbReference type="Proteomes" id="UP000193944"/>
    </source>
</evidence>
<accession>A0A1Y1X6K1</accession>
<dbReference type="AlphaFoldDB" id="A0A1Y1X6K1"/>
<evidence type="ECO:0000313" key="1">
    <source>
        <dbReference type="EMBL" id="ORX81419.1"/>
    </source>
</evidence>
<reference evidence="1 2" key="2">
    <citation type="submission" date="2016-08" db="EMBL/GenBank/DDBJ databases">
        <title>Pervasive Adenine N6-methylation of Active Genes in Fungi.</title>
        <authorList>
            <consortium name="DOE Joint Genome Institute"/>
            <person name="Mondo S.J."/>
            <person name="Dannebaum R.O."/>
            <person name="Kuo R.C."/>
            <person name="Labutti K."/>
            <person name="Haridas S."/>
            <person name="Kuo A."/>
            <person name="Salamov A."/>
            <person name="Ahrendt S.R."/>
            <person name="Lipzen A."/>
            <person name="Sullivan W."/>
            <person name="Andreopoulos W.B."/>
            <person name="Clum A."/>
            <person name="Lindquist E."/>
            <person name="Daum C."/>
            <person name="Ramamoorthy G.K."/>
            <person name="Gryganskyi A."/>
            <person name="Culley D."/>
            <person name="Magnuson J.K."/>
            <person name="James T.Y."/>
            <person name="O'Malley M.A."/>
            <person name="Stajich J.E."/>
            <person name="Spatafora J.W."/>
            <person name="Visel A."/>
            <person name="Grigoriev I.V."/>
        </authorList>
    </citation>
    <scope>NUCLEOTIDE SEQUENCE [LARGE SCALE GENOMIC DNA]</scope>
    <source>
        <strain evidence="1 2">S4</strain>
    </source>
</reference>
<comment type="caution">
    <text evidence="1">The sequence shown here is derived from an EMBL/GenBank/DDBJ whole genome shotgun (WGS) entry which is preliminary data.</text>
</comment>
<name>A0A1Y1X6K1_9FUNG</name>
<dbReference type="Proteomes" id="UP000193944">
    <property type="component" value="Unassembled WGS sequence"/>
</dbReference>
<gene>
    <name evidence="1" type="ORF">BCR32DRAFT_244907</name>
</gene>
<keyword evidence="2" id="KW-1185">Reference proteome</keyword>
<organism evidence="1 2">
    <name type="scientific">Anaeromyces robustus</name>
    <dbReference type="NCBI Taxonomy" id="1754192"/>
    <lineage>
        <taxon>Eukaryota</taxon>
        <taxon>Fungi</taxon>
        <taxon>Fungi incertae sedis</taxon>
        <taxon>Chytridiomycota</taxon>
        <taxon>Chytridiomycota incertae sedis</taxon>
        <taxon>Neocallimastigomycetes</taxon>
        <taxon>Neocallimastigales</taxon>
        <taxon>Neocallimastigaceae</taxon>
        <taxon>Anaeromyces</taxon>
    </lineage>
</organism>
<proteinExistence type="predicted"/>
<reference evidence="1 2" key="1">
    <citation type="submission" date="2016-08" db="EMBL/GenBank/DDBJ databases">
        <title>A Parts List for Fungal Cellulosomes Revealed by Comparative Genomics.</title>
        <authorList>
            <consortium name="DOE Joint Genome Institute"/>
            <person name="Haitjema C.H."/>
            <person name="Gilmore S.P."/>
            <person name="Henske J.K."/>
            <person name="Solomon K.V."/>
            <person name="De Groot R."/>
            <person name="Kuo A."/>
            <person name="Mondo S.J."/>
            <person name="Salamov A.A."/>
            <person name="Labutti K."/>
            <person name="Zhao Z."/>
            <person name="Chiniquy J."/>
            <person name="Barry K."/>
            <person name="Brewer H.M."/>
            <person name="Purvine S.O."/>
            <person name="Wright A.T."/>
            <person name="Boxma B."/>
            <person name="Van Alen T."/>
            <person name="Hackstein J.H."/>
            <person name="Baker S.E."/>
            <person name="Grigoriev I.V."/>
            <person name="O'Malley M.A."/>
        </authorList>
    </citation>
    <scope>NUCLEOTIDE SEQUENCE [LARGE SCALE GENOMIC DNA]</scope>
    <source>
        <strain evidence="1 2">S4</strain>
    </source>
</reference>
<protein>
    <submittedName>
        <fullName evidence="1">Uncharacterized protein</fullName>
    </submittedName>
</protein>
<sequence>MKNIKKENIKKENNQLKIAKIGNDSINRSNIKIRSVRAISDSFSLICFRRKLKTNGSDLSFFERHYNLYENKKPNDFLYYFNIFFDGENFNSKFQYRINFNKFPILLDYNSVKG</sequence>